<dbReference type="AlphaFoldDB" id="A0A0W8FC09"/>
<accession>A0A0W8FC09</accession>
<organism evidence="1">
    <name type="scientific">hydrocarbon metagenome</name>
    <dbReference type="NCBI Taxonomy" id="938273"/>
    <lineage>
        <taxon>unclassified sequences</taxon>
        <taxon>metagenomes</taxon>
        <taxon>ecological metagenomes</taxon>
    </lineage>
</organism>
<reference evidence="1" key="1">
    <citation type="journal article" date="2015" name="Proc. Natl. Acad. Sci. U.S.A.">
        <title>Networks of energetic and metabolic interactions define dynamics in microbial communities.</title>
        <authorList>
            <person name="Embree M."/>
            <person name="Liu J.K."/>
            <person name="Al-Bassam M.M."/>
            <person name="Zengler K."/>
        </authorList>
    </citation>
    <scope>NUCLEOTIDE SEQUENCE</scope>
</reference>
<evidence type="ECO:0000313" key="1">
    <source>
        <dbReference type="EMBL" id="KUG18408.1"/>
    </source>
</evidence>
<dbReference type="EMBL" id="LNQE01001383">
    <property type="protein sequence ID" value="KUG18408.1"/>
    <property type="molecule type" value="Genomic_DNA"/>
</dbReference>
<protein>
    <submittedName>
        <fullName evidence="1">Uncharacterized protein</fullName>
    </submittedName>
</protein>
<proteinExistence type="predicted"/>
<dbReference type="PANTHER" id="PTHR35866:SF2">
    <property type="entry name" value="YKGJ FAMILY CYSTEINE CLUSTER PROTEIN"/>
    <property type="match status" value="1"/>
</dbReference>
<name>A0A0W8FC09_9ZZZZ</name>
<sequence length="209" mass="23860">MSFVPDKNLLLADLERSYAAARHLSARSLAGQIERIGFQCLGCGQCCRGDDNSVVVFPFEVRRIMAKRRLDWLEVAQPPEEGEWDNNGNFHTLEWRLKKEGLRCRFYEKGQCTIYGQRPLLCRTYPFYLVEGELRCSECPGLGMRINEDAAQEIAGQLILRHITEIVEAIALTKKYQDFQRGGCKEGNCCIIHDSEGEHTIPLFTAQRS</sequence>
<dbReference type="InterPro" id="IPR005358">
    <property type="entry name" value="Puta_zinc/iron-chelating_dom"/>
</dbReference>
<gene>
    <name evidence="1" type="ORF">ASZ90_011890</name>
</gene>
<dbReference type="Pfam" id="PF03692">
    <property type="entry name" value="CxxCxxCC"/>
    <property type="match status" value="1"/>
</dbReference>
<comment type="caution">
    <text evidence="1">The sequence shown here is derived from an EMBL/GenBank/DDBJ whole genome shotgun (WGS) entry which is preliminary data.</text>
</comment>
<dbReference type="PANTHER" id="PTHR35866">
    <property type="entry name" value="PUTATIVE-RELATED"/>
    <property type="match status" value="1"/>
</dbReference>